<feature type="domain" description="ABC-2 type transporter transmembrane" evidence="6">
    <location>
        <begin position="5"/>
        <end position="208"/>
    </location>
</feature>
<dbReference type="PANTHER" id="PTHR43229:SF6">
    <property type="entry name" value="ABC-TYPE MULTIDRUG TRANSPORT SYSTEM, PERMEASE COMPONENT"/>
    <property type="match status" value="1"/>
</dbReference>
<dbReference type="RefSeq" id="WP_117443957.1">
    <property type="nucleotide sequence ID" value="NZ_JAJFEN010000006.1"/>
</dbReference>
<comment type="caution">
    <text evidence="7">The sequence shown here is derived from an EMBL/GenBank/DDBJ whole genome shotgun (WGS) entry which is preliminary data.</text>
</comment>
<evidence type="ECO:0000256" key="1">
    <source>
        <dbReference type="ARBA" id="ARBA00004141"/>
    </source>
</evidence>
<dbReference type="InterPro" id="IPR013525">
    <property type="entry name" value="ABC2_TM"/>
</dbReference>
<keyword evidence="4 5" id="KW-0472">Membrane</keyword>
<accession>A0A3E2VSR4</accession>
<feature type="transmembrane region" description="Helical" evidence="5">
    <location>
        <begin position="20"/>
        <end position="38"/>
    </location>
</feature>
<dbReference type="Proteomes" id="UP000260025">
    <property type="component" value="Unassembled WGS sequence"/>
</dbReference>
<dbReference type="EMBL" id="QVEV01000026">
    <property type="protein sequence ID" value="RGC13900.1"/>
    <property type="molecule type" value="Genomic_DNA"/>
</dbReference>
<dbReference type="Pfam" id="PF01061">
    <property type="entry name" value="ABC2_membrane"/>
    <property type="match status" value="1"/>
</dbReference>
<evidence type="ECO:0000313" key="7">
    <source>
        <dbReference type="EMBL" id="RGC13900.1"/>
    </source>
</evidence>
<feature type="transmembrane region" description="Helical" evidence="5">
    <location>
        <begin position="131"/>
        <end position="156"/>
    </location>
</feature>
<comment type="subcellular location">
    <subcellularLocation>
        <location evidence="1">Membrane</location>
        <topology evidence="1">Multi-pass membrane protein</topology>
    </subcellularLocation>
</comment>
<protein>
    <submittedName>
        <fullName evidence="7">ABC transporter permease</fullName>
    </submittedName>
</protein>
<dbReference type="GO" id="GO:0140359">
    <property type="term" value="F:ABC-type transporter activity"/>
    <property type="evidence" value="ECO:0007669"/>
    <property type="project" value="InterPro"/>
</dbReference>
<gene>
    <name evidence="7" type="ORF">DXA38_15515</name>
</gene>
<organism evidence="7 8">
    <name type="scientific">Clostridium innocuum</name>
    <dbReference type="NCBI Taxonomy" id="1522"/>
    <lineage>
        <taxon>Bacteria</taxon>
        <taxon>Bacillati</taxon>
        <taxon>Bacillota</taxon>
        <taxon>Clostridia</taxon>
        <taxon>Eubacteriales</taxon>
        <taxon>Clostridiaceae</taxon>
        <taxon>Clostridium</taxon>
    </lineage>
</organism>
<evidence type="ECO:0000259" key="6">
    <source>
        <dbReference type="Pfam" id="PF01061"/>
    </source>
</evidence>
<reference evidence="7 8" key="1">
    <citation type="submission" date="2018-08" db="EMBL/GenBank/DDBJ databases">
        <title>A genome reference for cultivated species of the human gut microbiota.</title>
        <authorList>
            <person name="Zou Y."/>
            <person name="Xue W."/>
            <person name="Luo G."/>
        </authorList>
    </citation>
    <scope>NUCLEOTIDE SEQUENCE [LARGE SCALE GENOMIC DNA]</scope>
    <source>
        <strain evidence="7 8">OF01-2LB</strain>
    </source>
</reference>
<sequence length="245" mass="27617">MERLILLKQDLHNLLINPMWVFYSTLFPFLLVVVMGYLSRDLFGEEVSSYAYYFVTFLVYCAANSATIAANSFMEEKLRAGNMRILYAPLHPHLLYRSKIAASWLFSSLLHLLTAFVCVLVFSLQVKHTAVLIGMLLALELFSCIFGVLMCLLFHSEHLANQVITIILPICGVLGGVFFSLDRFGSFASILSRLSFMKWVITASFQALYDDVITSGLWTIALLTGLSAVLLLVCKRLFKEEDCIV</sequence>
<feature type="transmembrane region" description="Helical" evidence="5">
    <location>
        <begin position="215"/>
        <end position="234"/>
    </location>
</feature>
<evidence type="ECO:0000256" key="2">
    <source>
        <dbReference type="ARBA" id="ARBA00022692"/>
    </source>
</evidence>
<dbReference type="InterPro" id="IPR051784">
    <property type="entry name" value="Nod_factor_ABC_transporter"/>
</dbReference>
<evidence type="ECO:0000256" key="4">
    <source>
        <dbReference type="ARBA" id="ARBA00023136"/>
    </source>
</evidence>
<feature type="transmembrane region" description="Helical" evidence="5">
    <location>
        <begin position="162"/>
        <end position="181"/>
    </location>
</feature>
<evidence type="ECO:0000256" key="5">
    <source>
        <dbReference type="SAM" id="Phobius"/>
    </source>
</evidence>
<feature type="transmembrane region" description="Helical" evidence="5">
    <location>
        <begin position="101"/>
        <end position="124"/>
    </location>
</feature>
<dbReference type="GO" id="GO:0016020">
    <property type="term" value="C:membrane"/>
    <property type="evidence" value="ECO:0007669"/>
    <property type="project" value="UniProtKB-SubCell"/>
</dbReference>
<dbReference type="PANTHER" id="PTHR43229">
    <property type="entry name" value="NODULATION PROTEIN J"/>
    <property type="match status" value="1"/>
</dbReference>
<proteinExistence type="predicted"/>
<evidence type="ECO:0000313" key="8">
    <source>
        <dbReference type="Proteomes" id="UP000260025"/>
    </source>
</evidence>
<dbReference type="AlphaFoldDB" id="A0A3E2VSR4"/>
<keyword evidence="2 5" id="KW-0812">Transmembrane</keyword>
<dbReference type="OrthoDB" id="2589236at2"/>
<name>A0A3E2VSR4_CLOIN</name>
<evidence type="ECO:0000256" key="3">
    <source>
        <dbReference type="ARBA" id="ARBA00022989"/>
    </source>
</evidence>
<feature type="transmembrane region" description="Helical" evidence="5">
    <location>
        <begin position="50"/>
        <end position="74"/>
    </location>
</feature>
<keyword evidence="3 5" id="KW-1133">Transmembrane helix</keyword>